<dbReference type="GO" id="GO:0001764">
    <property type="term" value="P:neuron migration"/>
    <property type="evidence" value="ECO:0007669"/>
    <property type="project" value="TreeGrafter"/>
</dbReference>
<feature type="compositionally biased region" description="Polar residues" evidence="2">
    <location>
        <begin position="29"/>
        <end position="40"/>
    </location>
</feature>
<evidence type="ECO:0000313" key="4">
    <source>
        <dbReference type="Proteomes" id="UP000694680"/>
    </source>
</evidence>
<dbReference type="AlphaFoldDB" id="A0A8C5HAG3"/>
<dbReference type="PANTHER" id="PTHR34343">
    <property type="entry name" value="SEROLOGICALLY DEFINED COLON CANCER ANTIGEN 8"/>
    <property type="match status" value="1"/>
</dbReference>
<feature type="coiled-coil region" evidence="1">
    <location>
        <begin position="207"/>
        <end position="262"/>
    </location>
</feature>
<keyword evidence="1" id="KW-0175">Coiled coil</keyword>
<dbReference type="GO" id="GO:0030010">
    <property type="term" value="P:establishment of cell polarity"/>
    <property type="evidence" value="ECO:0007669"/>
    <property type="project" value="TreeGrafter"/>
</dbReference>
<dbReference type="GO" id="GO:0035148">
    <property type="term" value="P:tube formation"/>
    <property type="evidence" value="ECO:0007669"/>
    <property type="project" value="TreeGrafter"/>
</dbReference>
<reference evidence="3" key="3">
    <citation type="submission" date="2025-09" db="UniProtKB">
        <authorList>
            <consortium name="Ensembl"/>
        </authorList>
    </citation>
    <scope>IDENTIFICATION</scope>
</reference>
<gene>
    <name evidence="3" type="primary">sdccag8</name>
</gene>
<dbReference type="Pfam" id="PF15964">
    <property type="entry name" value="CCCAP"/>
    <property type="match status" value="2"/>
</dbReference>
<reference evidence="3" key="1">
    <citation type="submission" date="2020-06" db="EMBL/GenBank/DDBJ databases">
        <authorList>
            <consortium name="Wellcome Sanger Institute Data Sharing"/>
        </authorList>
    </citation>
    <scope>NUCLEOTIDE SEQUENCE [LARGE SCALE GENOMIC DNA]</scope>
</reference>
<dbReference type="Ensembl" id="ENSGWIT00000046260.1">
    <property type="protein sequence ID" value="ENSGWIP00000042634.1"/>
    <property type="gene ID" value="ENSGWIG00000021381.1"/>
</dbReference>
<evidence type="ECO:0000313" key="3">
    <source>
        <dbReference type="Ensembl" id="ENSGWIP00000042634.1"/>
    </source>
</evidence>
<dbReference type="InterPro" id="IPR031887">
    <property type="entry name" value="SDCCAG8"/>
</dbReference>
<dbReference type="Proteomes" id="UP000694680">
    <property type="component" value="Chromosome 15"/>
</dbReference>
<accession>A0A8C5HAG3</accession>
<keyword evidence="4" id="KW-1185">Reference proteome</keyword>
<dbReference type="GO" id="GO:0005814">
    <property type="term" value="C:centriole"/>
    <property type="evidence" value="ECO:0007669"/>
    <property type="project" value="TreeGrafter"/>
</dbReference>
<dbReference type="GO" id="GO:0007098">
    <property type="term" value="P:centrosome cycle"/>
    <property type="evidence" value="ECO:0007669"/>
    <property type="project" value="InterPro"/>
</dbReference>
<reference evidence="3" key="2">
    <citation type="submission" date="2025-08" db="UniProtKB">
        <authorList>
            <consortium name="Ensembl"/>
        </authorList>
    </citation>
    <scope>IDENTIFICATION</scope>
</reference>
<feature type="region of interest" description="Disordered" evidence="2">
    <location>
        <begin position="1"/>
        <end position="57"/>
    </location>
</feature>
<feature type="coiled-coil region" evidence="1">
    <location>
        <begin position="336"/>
        <end position="477"/>
    </location>
</feature>
<protein>
    <recommendedName>
        <fullName evidence="5">Serologically defined colon cancer antigen 8</fullName>
    </recommendedName>
</protein>
<dbReference type="GO" id="GO:0005813">
    <property type="term" value="C:centrosome"/>
    <property type="evidence" value="ECO:0007669"/>
    <property type="project" value="InterPro"/>
</dbReference>
<proteinExistence type="predicted"/>
<evidence type="ECO:0000256" key="1">
    <source>
        <dbReference type="SAM" id="Coils"/>
    </source>
</evidence>
<dbReference type="PANTHER" id="PTHR34343:SF1">
    <property type="entry name" value="SEROLOGICALLY DEFINED COLON CANCER ANTIGEN 8"/>
    <property type="match status" value="1"/>
</dbReference>
<feature type="coiled-coil region" evidence="1">
    <location>
        <begin position="689"/>
        <end position="716"/>
    </location>
</feature>
<sequence>MKHLDSEEEEVVEPLGQRQTELRQWANRRMQQLSSDSEQLNPEEEVETNEGRNSNGNIIITTMSEEDKAPWSQKSQSEAVNQLKSLLLKQCKDIPPSLSPSEQPSPSKRVQLERGPSFSAFKDLVPMVHNQSEYIQHLEAEVKFCKEELQGLKQRIRVVVVENEKLHSQLRAKAADESLKDYTIRNSTMNESRFISNTSHNEHKTWKNELEQLKVIHQAQVDSLEAQIIALRRALSVSEKEYEDLKTHLKRKEKQVENALRTDGAPHVAGMCLKCAQSEAVLAGTHTNLHIQAIDRLTKERDELMGALHSIRTSQKEALQREWSACLQVKQAVEMAEETKLQKATVEVLCEQLSRELAHQRELSDQEAHILKQKLAAARDEGRSESRKQKQELAVSVSNLSQRIAELKGQLDKTQRNNSSLTNELEDTLRKLTSQEQDNTKVCVDLRYQINNAKLQKEEAERELREVKAKTRTHMEKTAQEVERLSSELVGCRQHLEMVQKDGSQWQAEVLSLAEQLANAQRQLHLTSFCPVQFKPAHQLYHTRQEKESEEQAHQETLASVSLSAQQREQELSVMVQRTEAQHLQRVGELDILLSSQHKLIGKLNEECCNLGVKLEELTEHSRNELGHLTLEKLHLEEVVKSLRSRCSHMEEECVQHDRMHQRMKDRLQQLDRHCQSSSQQVCELLAKQNQLMKERNALSEEMQNLLSKLPNMRETEALLT</sequence>
<name>A0A8C5HAG3_GOUWI</name>
<feature type="compositionally biased region" description="Acidic residues" evidence="2">
    <location>
        <begin position="1"/>
        <end position="12"/>
    </location>
</feature>
<evidence type="ECO:0008006" key="5">
    <source>
        <dbReference type="Google" id="ProtNLM"/>
    </source>
</evidence>
<organism evidence="3 4">
    <name type="scientific">Gouania willdenowi</name>
    <name type="common">Blunt-snouted clingfish</name>
    <name type="synonym">Lepadogaster willdenowi</name>
    <dbReference type="NCBI Taxonomy" id="441366"/>
    <lineage>
        <taxon>Eukaryota</taxon>
        <taxon>Metazoa</taxon>
        <taxon>Chordata</taxon>
        <taxon>Craniata</taxon>
        <taxon>Vertebrata</taxon>
        <taxon>Euteleostomi</taxon>
        <taxon>Actinopterygii</taxon>
        <taxon>Neopterygii</taxon>
        <taxon>Teleostei</taxon>
        <taxon>Neoteleostei</taxon>
        <taxon>Acanthomorphata</taxon>
        <taxon>Ovalentaria</taxon>
        <taxon>Blenniimorphae</taxon>
        <taxon>Blenniiformes</taxon>
        <taxon>Gobiesocoidei</taxon>
        <taxon>Gobiesocidae</taxon>
        <taxon>Gobiesocinae</taxon>
        <taxon>Gouania</taxon>
    </lineage>
</organism>
<evidence type="ECO:0000256" key="2">
    <source>
        <dbReference type="SAM" id="MobiDB-lite"/>
    </source>
</evidence>